<sequence length="277" mass="29770">MSGGTHSGPASVAATDTAPAAQAPQPAGQAPQSAVVPGLFDVTALTLLNPSEWNEQTCAEVNARLEHASAQHIVDWAVATFGKDLAVASSMQDTVVAHLFGSRLEGIDVVFLDTGYHFPETLATRDDAARRLPITVVNATPRQTVEEQDAEHGPKLHDRDPNLCCALRKVEPLTRTLKGYRAWATGARRSESAARADLPVVSWDKKHGLVKVNPIALWDDARVEGYQIGHRLPRNPLLDQGYPSIGCGPCTKRVAPGEDPRSGRWAGTDKTECGIHI</sequence>
<feature type="binding site" evidence="4">
    <location>
        <position position="164"/>
    </location>
    <ligand>
        <name>[4Fe-4S] cluster</name>
        <dbReference type="ChEBI" id="CHEBI:49883"/>
    </ligand>
</feature>
<dbReference type="PANTHER" id="PTHR46509:SF1">
    <property type="entry name" value="PHOSPHOADENOSINE PHOSPHOSULFATE REDUCTASE"/>
    <property type="match status" value="1"/>
</dbReference>
<name>A0ABT8FXF8_9MICO</name>
<keyword evidence="2 4" id="KW-0560">Oxidoreductase</keyword>
<dbReference type="RefSeq" id="WP_301125045.1">
    <property type="nucleotide sequence ID" value="NZ_JAUHPV010000001.1"/>
</dbReference>
<dbReference type="HAMAP" id="MF_00063">
    <property type="entry name" value="CysH"/>
    <property type="match status" value="1"/>
</dbReference>
<feature type="active site" description="Nucleophile; cysteine thiosulfonate intermediate" evidence="4">
    <location>
        <position position="273"/>
    </location>
</feature>
<keyword evidence="8" id="KW-1185">Reference proteome</keyword>
<accession>A0ABT8FXF8</accession>
<feature type="binding site" evidence="4">
    <location>
        <position position="250"/>
    </location>
    <ligand>
        <name>[4Fe-4S] cluster</name>
        <dbReference type="ChEBI" id="CHEBI:49883"/>
    </ligand>
</feature>
<keyword evidence="4" id="KW-0963">Cytoplasm</keyword>
<feature type="region of interest" description="Disordered" evidence="5">
    <location>
        <begin position="1"/>
        <end position="32"/>
    </location>
</feature>
<dbReference type="InterPro" id="IPR004511">
    <property type="entry name" value="PAPS/APS_Rdtase"/>
</dbReference>
<evidence type="ECO:0000259" key="6">
    <source>
        <dbReference type="Pfam" id="PF01507"/>
    </source>
</evidence>
<evidence type="ECO:0000256" key="2">
    <source>
        <dbReference type="ARBA" id="ARBA00023002"/>
    </source>
</evidence>
<dbReference type="InterPro" id="IPR014729">
    <property type="entry name" value="Rossmann-like_a/b/a_fold"/>
</dbReference>
<dbReference type="Pfam" id="PF01507">
    <property type="entry name" value="PAPS_reduct"/>
    <property type="match status" value="1"/>
</dbReference>
<dbReference type="CDD" id="cd23945">
    <property type="entry name" value="PAPS_reductase"/>
    <property type="match status" value="1"/>
</dbReference>
<comment type="similarity">
    <text evidence="1 4">Belongs to the PAPS reductase family. CysH subfamily.</text>
</comment>
<gene>
    <name evidence="4" type="primary">cysH</name>
    <name evidence="7" type="ORF">QQX04_00290</name>
</gene>
<evidence type="ECO:0000313" key="8">
    <source>
        <dbReference type="Proteomes" id="UP001172738"/>
    </source>
</evidence>
<comment type="caution">
    <text evidence="7">The sequence shown here is derived from an EMBL/GenBank/DDBJ whole genome shotgun (WGS) entry which is preliminary data.</text>
</comment>
<dbReference type="EC" id="1.8.4.10" evidence="4"/>
<keyword evidence="4" id="KW-0479">Metal-binding</keyword>
<evidence type="ECO:0000256" key="1">
    <source>
        <dbReference type="ARBA" id="ARBA00009732"/>
    </source>
</evidence>
<keyword evidence="4" id="KW-0408">Iron</keyword>
<reference evidence="7" key="1">
    <citation type="submission" date="2023-06" db="EMBL/GenBank/DDBJ databases">
        <title>SYSU T00b26.</title>
        <authorList>
            <person name="Gao L."/>
            <person name="Fang B.-Z."/>
            <person name="Li W.-J."/>
        </authorList>
    </citation>
    <scope>NUCLEOTIDE SEQUENCE</scope>
    <source>
        <strain evidence="7">SYSU T00b26</strain>
    </source>
</reference>
<evidence type="ECO:0000313" key="7">
    <source>
        <dbReference type="EMBL" id="MDN4471427.1"/>
    </source>
</evidence>
<evidence type="ECO:0000256" key="4">
    <source>
        <dbReference type="HAMAP-Rule" id="MF_00063"/>
    </source>
</evidence>
<proteinExistence type="inferred from homology"/>
<feature type="compositionally biased region" description="Low complexity" evidence="5">
    <location>
        <begin position="9"/>
        <end position="32"/>
    </location>
</feature>
<evidence type="ECO:0000256" key="5">
    <source>
        <dbReference type="SAM" id="MobiDB-lite"/>
    </source>
</evidence>
<dbReference type="EMBL" id="JAUHPV010000001">
    <property type="protein sequence ID" value="MDN4471427.1"/>
    <property type="molecule type" value="Genomic_DNA"/>
</dbReference>
<protein>
    <recommendedName>
        <fullName evidence="4">Adenosine 5'-phosphosulfate reductase</fullName>
        <shortName evidence="4">APS reductase</shortName>
        <ecNumber evidence="4">1.8.4.10</ecNumber>
    </recommendedName>
    <alternativeName>
        <fullName evidence="4">5'-adenylylsulfate reductase</fullName>
    </alternativeName>
    <alternativeName>
        <fullName evidence="4">Thioredoxin-dependent 5'-adenylylsulfate reductase</fullName>
    </alternativeName>
</protein>
<comment type="cofactor">
    <cofactor evidence="4">
        <name>[4Fe-4S] cluster</name>
        <dbReference type="ChEBI" id="CHEBI:49883"/>
    </cofactor>
    <text evidence="4">Binds 1 [4Fe-4S] cluster per subunit.</text>
</comment>
<keyword evidence="4" id="KW-0411">Iron-sulfur</keyword>
<feature type="domain" description="Phosphoadenosine phosphosulphate reductase" evidence="6">
    <location>
        <begin position="87"/>
        <end position="252"/>
    </location>
</feature>
<dbReference type="GO" id="GO:0004604">
    <property type="term" value="F:phosphoadenylyl-sulfate reductase (thioredoxin) activity"/>
    <property type="evidence" value="ECO:0007669"/>
    <property type="project" value="UniProtKB-EC"/>
</dbReference>
<dbReference type="InterPro" id="IPR002500">
    <property type="entry name" value="PAPS_reduct_dom"/>
</dbReference>
<dbReference type="SUPFAM" id="SSF52402">
    <property type="entry name" value="Adenine nucleotide alpha hydrolases-like"/>
    <property type="match status" value="1"/>
</dbReference>
<comment type="catalytic activity">
    <reaction evidence="4">
        <text>[thioredoxin]-disulfide + sulfite + AMP + 2 H(+) = adenosine 5'-phosphosulfate + [thioredoxin]-dithiol</text>
        <dbReference type="Rhea" id="RHEA:21976"/>
        <dbReference type="Rhea" id="RHEA-COMP:10698"/>
        <dbReference type="Rhea" id="RHEA-COMP:10700"/>
        <dbReference type="ChEBI" id="CHEBI:15378"/>
        <dbReference type="ChEBI" id="CHEBI:17359"/>
        <dbReference type="ChEBI" id="CHEBI:29950"/>
        <dbReference type="ChEBI" id="CHEBI:50058"/>
        <dbReference type="ChEBI" id="CHEBI:58243"/>
        <dbReference type="ChEBI" id="CHEBI:456215"/>
        <dbReference type="EC" id="1.8.4.10"/>
    </reaction>
</comment>
<dbReference type="Proteomes" id="UP001172738">
    <property type="component" value="Unassembled WGS sequence"/>
</dbReference>
<comment type="function">
    <text evidence="4">Catalyzes the formation of sulfite from adenosine 5'-phosphosulfate (APS) using thioredoxin as an electron donor.</text>
</comment>
<dbReference type="Gene3D" id="3.40.50.620">
    <property type="entry name" value="HUPs"/>
    <property type="match status" value="1"/>
</dbReference>
<comment type="pathway">
    <text evidence="3 4">Sulfur metabolism; hydrogen sulfide biosynthesis; sulfite from sulfate.</text>
</comment>
<dbReference type="PIRSF" id="PIRSF000857">
    <property type="entry name" value="PAPS_reductase"/>
    <property type="match status" value="1"/>
</dbReference>
<dbReference type="NCBIfam" id="NF002537">
    <property type="entry name" value="PRK02090.1"/>
    <property type="match status" value="1"/>
</dbReference>
<dbReference type="NCBIfam" id="TIGR00434">
    <property type="entry name" value="cysH"/>
    <property type="match status" value="1"/>
</dbReference>
<organism evidence="7 8">
    <name type="scientific">Demequina zhanjiangensis</name>
    <dbReference type="NCBI Taxonomy" id="3051659"/>
    <lineage>
        <taxon>Bacteria</taxon>
        <taxon>Bacillati</taxon>
        <taxon>Actinomycetota</taxon>
        <taxon>Actinomycetes</taxon>
        <taxon>Micrococcales</taxon>
        <taxon>Demequinaceae</taxon>
        <taxon>Demequina</taxon>
    </lineage>
</organism>
<feature type="binding site" evidence="4">
    <location>
        <position position="165"/>
    </location>
    <ligand>
        <name>[4Fe-4S] cluster</name>
        <dbReference type="ChEBI" id="CHEBI:49883"/>
    </ligand>
</feature>
<comment type="subcellular location">
    <subcellularLocation>
        <location evidence="4">Cytoplasm</location>
    </subcellularLocation>
</comment>
<dbReference type="PANTHER" id="PTHR46509">
    <property type="entry name" value="PHOSPHOADENOSINE PHOSPHOSULFATE REDUCTASE"/>
    <property type="match status" value="1"/>
</dbReference>
<evidence type="ECO:0000256" key="3">
    <source>
        <dbReference type="ARBA" id="ARBA00024327"/>
    </source>
</evidence>
<feature type="binding site" evidence="4">
    <location>
        <position position="247"/>
    </location>
    <ligand>
        <name>[4Fe-4S] cluster</name>
        <dbReference type="ChEBI" id="CHEBI:49883"/>
    </ligand>
</feature>